<dbReference type="InterPro" id="IPR018997">
    <property type="entry name" value="PUB_domain"/>
</dbReference>
<reference evidence="9" key="1">
    <citation type="journal article" date="2013" name="Nature">
        <title>Pan genome of the phytoplankton Emiliania underpins its global distribution.</title>
        <authorList>
            <person name="Read B.A."/>
            <person name="Kegel J."/>
            <person name="Klute M.J."/>
            <person name="Kuo A."/>
            <person name="Lefebvre S.C."/>
            <person name="Maumus F."/>
            <person name="Mayer C."/>
            <person name="Miller J."/>
            <person name="Monier A."/>
            <person name="Salamov A."/>
            <person name="Young J."/>
            <person name="Aguilar M."/>
            <person name="Claverie J.M."/>
            <person name="Frickenhaus S."/>
            <person name="Gonzalez K."/>
            <person name="Herman E.K."/>
            <person name="Lin Y.C."/>
            <person name="Napier J."/>
            <person name="Ogata H."/>
            <person name="Sarno A.F."/>
            <person name="Shmutz J."/>
            <person name="Schroeder D."/>
            <person name="de Vargas C."/>
            <person name="Verret F."/>
            <person name="von Dassow P."/>
            <person name="Valentin K."/>
            <person name="Van de Peer Y."/>
            <person name="Wheeler G."/>
            <person name="Dacks J.B."/>
            <person name="Delwiche C.F."/>
            <person name="Dyhrman S.T."/>
            <person name="Glockner G."/>
            <person name="John U."/>
            <person name="Richards T."/>
            <person name="Worden A.Z."/>
            <person name="Zhang X."/>
            <person name="Grigoriev I.V."/>
            <person name="Allen A.E."/>
            <person name="Bidle K."/>
            <person name="Borodovsky M."/>
            <person name="Bowler C."/>
            <person name="Brownlee C."/>
            <person name="Cock J.M."/>
            <person name="Elias M."/>
            <person name="Gladyshev V.N."/>
            <person name="Groth M."/>
            <person name="Guda C."/>
            <person name="Hadaegh A."/>
            <person name="Iglesias-Rodriguez M.D."/>
            <person name="Jenkins J."/>
            <person name="Jones B.M."/>
            <person name="Lawson T."/>
            <person name="Leese F."/>
            <person name="Lindquist E."/>
            <person name="Lobanov A."/>
            <person name="Lomsadze A."/>
            <person name="Malik S.B."/>
            <person name="Marsh M.E."/>
            <person name="Mackinder L."/>
            <person name="Mock T."/>
            <person name="Mueller-Roeber B."/>
            <person name="Pagarete A."/>
            <person name="Parker M."/>
            <person name="Probert I."/>
            <person name="Quesneville H."/>
            <person name="Raines C."/>
            <person name="Rensing S.A."/>
            <person name="Riano-Pachon D.M."/>
            <person name="Richier S."/>
            <person name="Rokitta S."/>
            <person name="Shiraiwa Y."/>
            <person name="Soanes D.M."/>
            <person name="van der Giezen M."/>
            <person name="Wahlund T.M."/>
            <person name="Williams B."/>
            <person name="Wilson W."/>
            <person name="Wolfe G."/>
            <person name="Wurch L.L."/>
        </authorList>
    </citation>
    <scope>NUCLEOTIDE SEQUENCE</scope>
</reference>
<feature type="region of interest" description="Disordered" evidence="5">
    <location>
        <begin position="411"/>
        <end position="437"/>
    </location>
</feature>
<keyword evidence="3" id="KW-0378">Hydrolase</keyword>
<dbReference type="GeneID" id="17285219"/>
<organism evidence="8 9">
    <name type="scientific">Emiliania huxleyi (strain CCMP1516)</name>
    <dbReference type="NCBI Taxonomy" id="280463"/>
    <lineage>
        <taxon>Eukaryota</taxon>
        <taxon>Haptista</taxon>
        <taxon>Haptophyta</taxon>
        <taxon>Prymnesiophyceae</taxon>
        <taxon>Isochrysidales</taxon>
        <taxon>Noelaerhabdaceae</taxon>
        <taxon>Emiliania</taxon>
    </lineage>
</organism>
<dbReference type="PRINTS" id="PR00421">
    <property type="entry name" value="THIOREDOXIN"/>
</dbReference>
<evidence type="ECO:0000313" key="9">
    <source>
        <dbReference type="Proteomes" id="UP000013827"/>
    </source>
</evidence>
<dbReference type="SUPFAM" id="SSF143503">
    <property type="entry name" value="PUG domain-like"/>
    <property type="match status" value="1"/>
</dbReference>
<dbReference type="RefSeq" id="XP_005792379.1">
    <property type="nucleotide sequence ID" value="XM_005792322.1"/>
</dbReference>
<dbReference type="Gene3D" id="3.40.30.10">
    <property type="entry name" value="Glutaredoxin"/>
    <property type="match status" value="1"/>
</dbReference>
<accession>A0A0D3KW15</accession>
<dbReference type="InterPro" id="IPR036339">
    <property type="entry name" value="PUB-like_dom_sf"/>
</dbReference>
<dbReference type="FunFam" id="3.40.30.10:FF:000245">
    <property type="entry name" value="Thioredoxin"/>
    <property type="match status" value="1"/>
</dbReference>
<dbReference type="Pfam" id="PF00085">
    <property type="entry name" value="Thioredoxin"/>
    <property type="match status" value="1"/>
</dbReference>
<name>A0A0D3KW15_EMIH1</name>
<evidence type="ECO:0000256" key="4">
    <source>
        <dbReference type="ARBA" id="ARBA00023157"/>
    </source>
</evidence>
<dbReference type="PANTHER" id="PTHR46115">
    <property type="entry name" value="THIOREDOXIN-LIKE PROTEIN 1"/>
    <property type="match status" value="1"/>
</dbReference>
<dbReference type="SMART" id="SM01179">
    <property type="entry name" value="DUF862"/>
    <property type="match status" value="1"/>
</dbReference>
<dbReference type="InterPro" id="IPR036249">
    <property type="entry name" value="Thioredoxin-like_sf"/>
</dbReference>
<dbReference type="AlphaFoldDB" id="A0A0D3KW15"/>
<dbReference type="InterPro" id="IPR017937">
    <property type="entry name" value="Thioredoxin_CS"/>
</dbReference>
<dbReference type="CDD" id="cd09212">
    <property type="entry name" value="PUB"/>
    <property type="match status" value="1"/>
</dbReference>
<comment type="similarity">
    <text evidence="1">Belongs to the DeSI family.</text>
</comment>
<dbReference type="InterPro" id="IPR013766">
    <property type="entry name" value="Thioredoxin_domain"/>
</dbReference>
<dbReference type="KEGG" id="ehx:EMIHUDRAFT_417423"/>
<keyword evidence="9" id="KW-1185">Reference proteome</keyword>
<dbReference type="PROSITE" id="PS51858">
    <property type="entry name" value="PPPDE"/>
    <property type="match status" value="1"/>
</dbReference>
<dbReference type="GO" id="GO:0006508">
    <property type="term" value="P:proteolysis"/>
    <property type="evidence" value="ECO:0007669"/>
    <property type="project" value="UniProtKB-KW"/>
</dbReference>
<feature type="compositionally biased region" description="Pro residues" evidence="5">
    <location>
        <begin position="422"/>
        <end position="435"/>
    </location>
</feature>
<evidence type="ECO:0000259" key="6">
    <source>
        <dbReference type="PROSITE" id="PS51352"/>
    </source>
</evidence>
<dbReference type="Pfam" id="PF05903">
    <property type="entry name" value="Peptidase_C97"/>
    <property type="match status" value="1"/>
</dbReference>
<dbReference type="Proteomes" id="UP000013827">
    <property type="component" value="Unassembled WGS sequence"/>
</dbReference>
<dbReference type="InterPro" id="IPR008580">
    <property type="entry name" value="PPPDE_dom"/>
</dbReference>
<protein>
    <recommendedName>
        <fullName evidence="10">Thioredoxin</fullName>
    </recommendedName>
</protein>
<dbReference type="GO" id="GO:0008233">
    <property type="term" value="F:peptidase activity"/>
    <property type="evidence" value="ECO:0007669"/>
    <property type="project" value="UniProtKB-KW"/>
</dbReference>
<sequence length="552" mass="56183">MRQPSTLEAFRSLLAEAGDTPVIVDFTASWCGPCRAIAPTFEQLAGEFPAAIFCKVDVDANQETAAECGVRAMPTFKVFRGAREVGALQGANPAALRALVQQHAAAAGIDKAACDAAIADVLRRNSPPAARTALSTVLKLVDNVIASPADPKFRRVKASNEAVKQRIVAAHGMPLLAAIGFREEGESMVLPPGVDAVALGDARRALALALASAPALAAAAAAPPAAVAPAASVVAPAASAVPSAVPSAASAGDGAGEPVVLYVYDLSGGAARGMAQALLGIDVEIIPHTGVGVFGREYYFSGGVQREPLGAFTAHSGLPVHQTLELGRTSLPREVFDEYCDEVGAARFSADAYSLLENNCNHFSNECAQFLLGVGIPQHILDLPRAVLASPMGQMLRPLLEAMGRPLNASLGHGDAAAAAPPTQPSPLPQPPYTPPAGVLAAVRAEEEAAAAARSAAGAGAGSTAAPPAACAHRYAVNTLQGETVEVAGRPPAVETVGSLTSALLALRPGWAGRRLKLLCHGKVLADPNQTLATVGLDVGATLVAFLPPPAQ</sequence>
<dbReference type="PaxDb" id="2903-EOD39950"/>
<keyword evidence="2" id="KW-0645">Protease</keyword>
<dbReference type="eggNOG" id="KOG0908">
    <property type="taxonomic scope" value="Eukaryota"/>
</dbReference>
<dbReference type="PROSITE" id="PS00194">
    <property type="entry name" value="THIOREDOXIN_1"/>
    <property type="match status" value="1"/>
</dbReference>
<dbReference type="eggNOG" id="KOG0324">
    <property type="taxonomic scope" value="Eukaryota"/>
</dbReference>
<dbReference type="SMART" id="SM00580">
    <property type="entry name" value="PUG"/>
    <property type="match status" value="1"/>
</dbReference>
<dbReference type="InterPro" id="IPR042266">
    <property type="entry name" value="PPPDE_sf"/>
</dbReference>
<proteinExistence type="inferred from homology"/>
<evidence type="ECO:0000256" key="1">
    <source>
        <dbReference type="ARBA" id="ARBA00008140"/>
    </source>
</evidence>
<reference evidence="8" key="2">
    <citation type="submission" date="2024-10" db="UniProtKB">
        <authorList>
            <consortium name="EnsemblProtists"/>
        </authorList>
    </citation>
    <scope>IDENTIFICATION</scope>
</reference>
<dbReference type="STRING" id="2903.R1FLN4"/>
<dbReference type="Pfam" id="PF09409">
    <property type="entry name" value="PUB"/>
    <property type="match status" value="1"/>
</dbReference>
<dbReference type="SUPFAM" id="SSF52833">
    <property type="entry name" value="Thioredoxin-like"/>
    <property type="match status" value="1"/>
</dbReference>
<dbReference type="EnsemblProtists" id="EOD39950">
    <property type="protein sequence ID" value="EOD39950"/>
    <property type="gene ID" value="EMIHUDRAFT_417423"/>
</dbReference>
<dbReference type="CDD" id="cd02947">
    <property type="entry name" value="TRX_family"/>
    <property type="match status" value="1"/>
</dbReference>
<dbReference type="Gene3D" id="3.90.1720.30">
    <property type="entry name" value="PPPDE domains"/>
    <property type="match status" value="1"/>
</dbReference>
<evidence type="ECO:0000313" key="8">
    <source>
        <dbReference type="EnsemblProtists" id="EOD39950"/>
    </source>
</evidence>
<feature type="domain" description="PPPDE" evidence="7">
    <location>
        <begin position="257"/>
        <end position="401"/>
    </location>
</feature>
<evidence type="ECO:0000256" key="2">
    <source>
        <dbReference type="ARBA" id="ARBA00022670"/>
    </source>
</evidence>
<dbReference type="Gene3D" id="1.20.58.2190">
    <property type="match status" value="1"/>
</dbReference>
<keyword evidence="4" id="KW-1015">Disulfide bond</keyword>
<dbReference type="PROSITE" id="PS51352">
    <property type="entry name" value="THIOREDOXIN_2"/>
    <property type="match status" value="1"/>
</dbReference>
<evidence type="ECO:0008006" key="10">
    <source>
        <dbReference type="Google" id="ProtNLM"/>
    </source>
</evidence>
<feature type="domain" description="Thioredoxin" evidence="6">
    <location>
        <begin position="1"/>
        <end position="105"/>
    </location>
</feature>
<evidence type="ECO:0000259" key="7">
    <source>
        <dbReference type="PROSITE" id="PS51858"/>
    </source>
</evidence>
<dbReference type="HOGENOM" id="CLU_493859_0_0_1"/>
<evidence type="ECO:0000256" key="3">
    <source>
        <dbReference type="ARBA" id="ARBA00022801"/>
    </source>
</evidence>
<evidence type="ECO:0000256" key="5">
    <source>
        <dbReference type="SAM" id="MobiDB-lite"/>
    </source>
</evidence>